<comment type="caution">
    <text evidence="3">The sequence shown here is derived from an EMBL/GenBank/DDBJ whole genome shotgun (WGS) entry which is preliminary data.</text>
</comment>
<dbReference type="Gene3D" id="1.25.40.10">
    <property type="entry name" value="Tetratricopeptide repeat domain"/>
    <property type="match status" value="1"/>
</dbReference>
<sequence length="1067" mass="118413">MGSPWRRLRPNVLSGRTEIDLTPIIRAGACWICTASYLTNAVPVSRRVGRCPPGLVGSRRLTGAAVRTRPAEDKVVSWTDISREEEERRQRDFAAKPNGLNASAGADSAANARQPSQGDILIESFAREPLVPRPATLSALVVPAVKYENYRETARSKLLHEKSVNRQARLEAIRQAQLKPLPDWRAVLQRLVGNMPRQRDALDTGRNGIATVISAMSLSPSPPRSSGSAEAASSLARLYGPDPLKQHLLQQLSPDASAGQYHWNAMSFALHDNSPSVNELLHGVDETLWKIAGRTGCVLRLYRRDSSEARKMNKGTLDAGEKTQVQEEGSRPWLLTLSGTIPSVYRAANEVTNFAKDALPVTIGNDVLLKDRFRRDVVTESFIQRENQNETQRLPIAAPGQTQSVLTNTWSLVSSSYYIRDRKQRDDAVFAPHVTKIGAHQIRRPDDWTPASLERYVAALTNGRPPAHLAPKLYPQRRAWSRKQPDPSSDDAPRSGPSTDSVAPLPVSAVESGTTLTDGGSTLNSHDNTVVNLLLSLFHNEAARQALSMSALKMALAFMCRHGETYRPEVRSLFERAESVRVPMDSETYNIMLASQVKTQDLRNFGATLALMKRRGMKPDLTTWLLFMRLFESEEVKRHILRTMHASRPDLLDLPDALQSIAQEMVEYDAQRAVMQRRQQRVYQERASTIQEQEHAASIFVDEFIGHQTDKYGPGWLSRTAANRILEVFGTHGLFCECMALLTVLRQDQLLRLHKEAYREQQHRLEQSQEQHSQRDPLGTMEENTDSVNVITYNIVVTHAKLHNSLPKAMAVVRHMEEGGLDIESAKASVLPSTISAQDLVEPLHHPISRQPALPVATSVAPDSTTLQMLFEMAHQRRLPHLLGALWAYASVTRKTTHLMRKRAGQILATGDLPGKTPLVRALHVLGPPSMGKNGSPSPIATATAASERIAQHYKGWEPAVPLSRIMQEALDRDKMLLQDRIDRNGRSNAQRPPPSPLRILLRRKANVWPTPQGVRSHAEESGLACIEVQTDWMLPVKPVVCAPVAEEAAEEAAKARSTTSSEAAAA</sequence>
<feature type="compositionally biased region" description="Basic and acidic residues" evidence="2">
    <location>
        <begin position="82"/>
        <end position="94"/>
    </location>
</feature>
<feature type="compositionally biased region" description="Low complexity" evidence="2">
    <location>
        <begin position="98"/>
        <end position="112"/>
    </location>
</feature>
<evidence type="ECO:0000313" key="4">
    <source>
        <dbReference type="Proteomes" id="UP001642502"/>
    </source>
</evidence>
<dbReference type="Proteomes" id="UP001642502">
    <property type="component" value="Unassembled WGS sequence"/>
</dbReference>
<feature type="region of interest" description="Disordered" evidence="2">
    <location>
        <begin position="762"/>
        <end position="782"/>
    </location>
</feature>
<feature type="region of interest" description="Disordered" evidence="2">
    <location>
        <begin position="82"/>
        <end position="113"/>
    </location>
</feature>
<evidence type="ECO:0000256" key="2">
    <source>
        <dbReference type="SAM" id="MobiDB-lite"/>
    </source>
</evidence>
<reference evidence="3 4" key="1">
    <citation type="submission" date="2024-01" db="EMBL/GenBank/DDBJ databases">
        <authorList>
            <person name="Allen C."/>
            <person name="Tagirdzhanova G."/>
        </authorList>
    </citation>
    <scope>NUCLEOTIDE SEQUENCE [LARGE SCALE GENOMIC DNA]</scope>
    <source>
        <strain evidence="3 4">CBS 119000</strain>
    </source>
</reference>
<evidence type="ECO:0000256" key="1">
    <source>
        <dbReference type="PROSITE-ProRule" id="PRU00708"/>
    </source>
</evidence>
<gene>
    <name evidence="3" type="ORF">SEPCBS119000_003374</name>
</gene>
<feature type="compositionally biased region" description="Basic and acidic residues" evidence="2">
    <location>
        <begin position="762"/>
        <end position="775"/>
    </location>
</feature>
<evidence type="ECO:0000313" key="3">
    <source>
        <dbReference type="EMBL" id="CAK7269054.1"/>
    </source>
</evidence>
<feature type="region of interest" description="Disordered" evidence="2">
    <location>
        <begin position="1048"/>
        <end position="1067"/>
    </location>
</feature>
<accession>A0ABP0DMJ1</accession>
<feature type="region of interest" description="Disordered" evidence="2">
    <location>
        <begin position="467"/>
        <end position="506"/>
    </location>
</feature>
<protein>
    <recommendedName>
        <fullName evidence="5">Pentatricopeptide repeat protein</fullName>
    </recommendedName>
</protein>
<feature type="repeat" description="PPR" evidence="1">
    <location>
        <begin position="585"/>
        <end position="619"/>
    </location>
</feature>
<dbReference type="EMBL" id="CAWUON010000043">
    <property type="protein sequence ID" value="CAK7269054.1"/>
    <property type="molecule type" value="Genomic_DNA"/>
</dbReference>
<proteinExistence type="predicted"/>
<dbReference type="PROSITE" id="PS51375">
    <property type="entry name" value="PPR"/>
    <property type="match status" value="1"/>
</dbReference>
<keyword evidence="4" id="KW-1185">Reference proteome</keyword>
<dbReference type="InterPro" id="IPR011990">
    <property type="entry name" value="TPR-like_helical_dom_sf"/>
</dbReference>
<name>A0ABP0DMJ1_9PEZI</name>
<organism evidence="3 4">
    <name type="scientific">Sporothrix epigloea</name>
    <dbReference type="NCBI Taxonomy" id="1892477"/>
    <lineage>
        <taxon>Eukaryota</taxon>
        <taxon>Fungi</taxon>
        <taxon>Dikarya</taxon>
        <taxon>Ascomycota</taxon>
        <taxon>Pezizomycotina</taxon>
        <taxon>Sordariomycetes</taxon>
        <taxon>Sordariomycetidae</taxon>
        <taxon>Ophiostomatales</taxon>
        <taxon>Ophiostomataceae</taxon>
        <taxon>Sporothrix</taxon>
    </lineage>
</organism>
<evidence type="ECO:0008006" key="5">
    <source>
        <dbReference type="Google" id="ProtNLM"/>
    </source>
</evidence>
<dbReference type="InterPro" id="IPR002885">
    <property type="entry name" value="PPR_rpt"/>
</dbReference>
<feature type="compositionally biased region" description="Low complexity" evidence="2">
    <location>
        <begin position="1056"/>
        <end position="1067"/>
    </location>
</feature>